<evidence type="ECO:0000313" key="2">
    <source>
        <dbReference type="Proteomes" id="UP000320582"/>
    </source>
</evidence>
<dbReference type="AlphaFoldDB" id="A0A543K358"/>
<evidence type="ECO:0000313" key="1">
    <source>
        <dbReference type="EMBL" id="TQM89495.1"/>
    </source>
</evidence>
<dbReference type="Proteomes" id="UP000320582">
    <property type="component" value="Unassembled WGS sequence"/>
</dbReference>
<accession>A0A543K358</accession>
<dbReference type="EMBL" id="VFPT01000006">
    <property type="protein sequence ID" value="TQM89495.1"/>
    <property type="molecule type" value="Genomic_DNA"/>
</dbReference>
<name>A0A543K358_9RHOB</name>
<organism evidence="1 2">
    <name type="scientific">Roseinatronobacter monicus</name>
    <dbReference type="NCBI Taxonomy" id="393481"/>
    <lineage>
        <taxon>Bacteria</taxon>
        <taxon>Pseudomonadati</taxon>
        <taxon>Pseudomonadota</taxon>
        <taxon>Alphaproteobacteria</taxon>
        <taxon>Rhodobacterales</taxon>
        <taxon>Paracoccaceae</taxon>
        <taxon>Roseinatronobacter</taxon>
    </lineage>
</organism>
<protein>
    <submittedName>
        <fullName evidence="1">Uncharacterized protein</fullName>
    </submittedName>
</protein>
<proteinExistence type="predicted"/>
<sequence length="140" mass="15268">MPIGGVAGRCLFVAGRYGSEFLDLCEEIFDQVSPLVGVFIVITQELAVRFRWDDRGGTARIEFCEKPIGIERLVGQESIEGNSIDERFDALHVVSLTGQENEVGQVSERVDQSNDLGGQSAARAPDGLILSPPFAPLAFW</sequence>
<keyword evidence="2" id="KW-1185">Reference proteome</keyword>
<reference evidence="1 2" key="1">
    <citation type="submission" date="2019-06" db="EMBL/GenBank/DDBJ databases">
        <title>Genomic Encyclopedia of Archaeal and Bacterial Type Strains, Phase II (KMG-II): from individual species to whole genera.</title>
        <authorList>
            <person name="Goeker M."/>
        </authorList>
    </citation>
    <scope>NUCLEOTIDE SEQUENCE [LARGE SCALE GENOMIC DNA]</scope>
    <source>
        <strain evidence="1 2">DSM 18423</strain>
    </source>
</reference>
<gene>
    <name evidence="1" type="ORF">BD293_4514</name>
</gene>
<comment type="caution">
    <text evidence="1">The sequence shown here is derived from an EMBL/GenBank/DDBJ whole genome shotgun (WGS) entry which is preliminary data.</text>
</comment>